<organism evidence="1 2">
    <name type="scientific">Moraxella catarrhalis</name>
    <name type="common">Branhamella catarrhalis</name>
    <dbReference type="NCBI Taxonomy" id="480"/>
    <lineage>
        <taxon>Bacteria</taxon>
        <taxon>Pseudomonadati</taxon>
        <taxon>Pseudomonadota</taxon>
        <taxon>Gammaproteobacteria</taxon>
        <taxon>Moraxellales</taxon>
        <taxon>Moraxellaceae</taxon>
        <taxon>Moraxella</taxon>
    </lineage>
</organism>
<evidence type="ECO:0000313" key="1">
    <source>
        <dbReference type="EMBL" id="OAV00291.1"/>
    </source>
</evidence>
<gene>
    <name evidence="1" type="ORF">AO382_1441</name>
</gene>
<dbReference type="AlphaFoldDB" id="A0A7Z0UY30"/>
<sequence>MIQYSQFMILVVCVTDRATKTAKNTVYQAALGLGLICVSHAHSAMIFQSEGAFGEPVFSQIAPIGKPSSAIKVHYLSAPKNHHNVQACHYLKTNLSTLQSEGTIYELGESGQQTKLTPDLIQQKIHHIQAAISDHCHD</sequence>
<dbReference type="EMBL" id="LXHE01000014">
    <property type="protein sequence ID" value="OAV00291.1"/>
    <property type="molecule type" value="Genomic_DNA"/>
</dbReference>
<reference evidence="1 2" key="1">
    <citation type="journal article" date="2016" name="Genome Biol. Evol.">
        <title>Comparative Genomic Analyses of the Moraxella catarrhalis Serosensitive and Seroresistant Lineages Demonstrate Their Independent Evolution.</title>
        <authorList>
            <person name="Earl J.P."/>
            <person name="de Vries S.P."/>
            <person name="Ahmed A."/>
            <person name="Powell E."/>
            <person name="Schultz M.P."/>
            <person name="Hermans P.W."/>
            <person name="Hill D.J."/>
            <person name="Zhou Z."/>
            <person name="Constantinidou C.I."/>
            <person name="Hu F.Z."/>
            <person name="Bootsma H.J."/>
            <person name="Ehrlich G.D."/>
        </authorList>
    </citation>
    <scope>NUCLEOTIDE SEQUENCE [LARGE SCALE GENOMIC DNA]</scope>
    <source>
        <strain evidence="1 2">Z7574</strain>
    </source>
</reference>
<comment type="caution">
    <text evidence="1">The sequence shown here is derived from an EMBL/GenBank/DDBJ whole genome shotgun (WGS) entry which is preliminary data.</text>
</comment>
<accession>A0A7Z0UY30</accession>
<evidence type="ECO:0000313" key="2">
    <source>
        <dbReference type="Proteomes" id="UP000078446"/>
    </source>
</evidence>
<dbReference type="Proteomes" id="UP000078446">
    <property type="component" value="Unassembled WGS sequence"/>
</dbReference>
<name>A0A7Z0UY30_MORCA</name>
<proteinExistence type="predicted"/>
<protein>
    <submittedName>
        <fullName evidence="1">Uncharacterized protein</fullName>
    </submittedName>
</protein>